<comment type="caution">
    <text evidence="1">The sequence shown here is derived from an EMBL/GenBank/DDBJ whole genome shotgun (WGS) entry which is preliminary data.</text>
</comment>
<reference evidence="1 2" key="1">
    <citation type="submission" date="2016-10" db="EMBL/GenBank/DDBJ databases">
        <title>Genome sequence of the basidiomycete white-rot fungus Trametes pubescens.</title>
        <authorList>
            <person name="Makela M.R."/>
            <person name="Granchi Z."/>
            <person name="Peng M."/>
            <person name="De Vries R.P."/>
            <person name="Grigoriev I."/>
            <person name="Riley R."/>
            <person name="Hilden K."/>
        </authorList>
    </citation>
    <scope>NUCLEOTIDE SEQUENCE [LARGE SCALE GENOMIC DNA]</scope>
    <source>
        <strain evidence="1 2">FBCC735</strain>
    </source>
</reference>
<keyword evidence="2" id="KW-1185">Reference proteome</keyword>
<name>A0A1M2VHZ3_TRAPU</name>
<accession>A0A1M2VHZ3</accession>
<dbReference type="STRING" id="154538.A0A1M2VHZ3"/>
<gene>
    <name evidence="1" type="ORF">TRAPUB_1941</name>
</gene>
<sequence>MQNTDSVEKSAQTQLLEVPVAVRPPLSRTVTSTVGPGERSEVLLQAKKNTILTSHGRPPWYGADGNHLSGAFVIGIAG</sequence>
<evidence type="ECO:0000313" key="1">
    <source>
        <dbReference type="EMBL" id="OJT07211.1"/>
    </source>
</evidence>
<dbReference type="EMBL" id="MNAD01001209">
    <property type="protein sequence ID" value="OJT07211.1"/>
    <property type="molecule type" value="Genomic_DNA"/>
</dbReference>
<dbReference type="OrthoDB" id="738517at2759"/>
<dbReference type="AlphaFoldDB" id="A0A1M2VHZ3"/>
<proteinExistence type="predicted"/>
<evidence type="ECO:0000313" key="2">
    <source>
        <dbReference type="Proteomes" id="UP000184267"/>
    </source>
</evidence>
<dbReference type="Proteomes" id="UP000184267">
    <property type="component" value="Unassembled WGS sequence"/>
</dbReference>
<organism evidence="1 2">
    <name type="scientific">Trametes pubescens</name>
    <name type="common">White-rot fungus</name>
    <dbReference type="NCBI Taxonomy" id="154538"/>
    <lineage>
        <taxon>Eukaryota</taxon>
        <taxon>Fungi</taxon>
        <taxon>Dikarya</taxon>
        <taxon>Basidiomycota</taxon>
        <taxon>Agaricomycotina</taxon>
        <taxon>Agaricomycetes</taxon>
        <taxon>Polyporales</taxon>
        <taxon>Polyporaceae</taxon>
        <taxon>Trametes</taxon>
    </lineage>
</organism>
<protein>
    <submittedName>
        <fullName evidence="1">Uncharacterized protein</fullName>
    </submittedName>
</protein>